<dbReference type="InterPro" id="IPR006569">
    <property type="entry name" value="CID_dom"/>
</dbReference>
<feature type="compositionally biased region" description="Low complexity" evidence="8">
    <location>
        <begin position="206"/>
        <end position="232"/>
    </location>
</feature>
<dbReference type="OrthoDB" id="79367at2759"/>
<dbReference type="InterPro" id="IPR012677">
    <property type="entry name" value="Nucleotide-bd_a/b_plait_sf"/>
</dbReference>
<dbReference type="GO" id="GO:0036002">
    <property type="term" value="F:pre-mRNA binding"/>
    <property type="evidence" value="ECO:0007669"/>
    <property type="project" value="TreeGrafter"/>
</dbReference>
<evidence type="ECO:0000256" key="6">
    <source>
        <dbReference type="ARBA" id="ARBA00023242"/>
    </source>
</evidence>
<evidence type="ECO:0000256" key="7">
    <source>
        <dbReference type="PROSITE-ProRule" id="PRU00176"/>
    </source>
</evidence>
<dbReference type="Proteomes" id="UP000030151">
    <property type="component" value="Unassembled WGS sequence"/>
</dbReference>
<dbReference type="PROSITE" id="PS51391">
    <property type="entry name" value="CID"/>
    <property type="match status" value="1"/>
</dbReference>
<feature type="compositionally biased region" description="Basic and acidic residues" evidence="8">
    <location>
        <begin position="407"/>
        <end position="420"/>
    </location>
</feature>
<proteinExistence type="predicted"/>
<feature type="domain" description="RRM" evidence="9">
    <location>
        <begin position="489"/>
        <end position="559"/>
    </location>
</feature>
<dbReference type="InterPro" id="IPR048892">
    <property type="entry name" value="Nrd1_Seb1_dom2"/>
</dbReference>
<dbReference type="Gene3D" id="1.25.40.90">
    <property type="match status" value="1"/>
</dbReference>
<keyword evidence="2" id="KW-0597">Phosphoprotein</keyword>
<evidence type="ECO:0000256" key="3">
    <source>
        <dbReference type="ARBA" id="ARBA00022728"/>
    </source>
</evidence>
<dbReference type="GO" id="GO:0017070">
    <property type="term" value="F:U6 snRNA binding"/>
    <property type="evidence" value="ECO:0007669"/>
    <property type="project" value="TreeGrafter"/>
</dbReference>
<reference evidence="11 12" key="1">
    <citation type="submission" date="2014-02" db="EMBL/GenBank/DDBJ databases">
        <title>The genome sequence of the entomopathogenic fungus Metarhizium robertsii ARSEF 2575.</title>
        <authorList>
            <person name="Giuliano Garisto Donzelli B."/>
            <person name="Roe B.A."/>
            <person name="Macmil S.L."/>
            <person name="Krasnoff S.B."/>
            <person name="Gibson D.M."/>
        </authorList>
    </citation>
    <scope>NUCLEOTIDE SEQUENCE [LARGE SCALE GENOMIC DNA]</scope>
    <source>
        <strain evidence="11 12">ARSEF 2575</strain>
    </source>
</reference>
<dbReference type="SUPFAM" id="SSF54928">
    <property type="entry name" value="RNA-binding domain, RBD"/>
    <property type="match status" value="1"/>
</dbReference>
<dbReference type="Gene3D" id="3.30.70.330">
    <property type="match status" value="1"/>
</dbReference>
<evidence type="ECO:0000259" key="10">
    <source>
        <dbReference type="PROSITE" id="PS51391"/>
    </source>
</evidence>
<dbReference type="AlphaFoldDB" id="A0A0A1V774"/>
<keyword evidence="3" id="KW-0747">Spliceosome</keyword>
<evidence type="ECO:0000256" key="4">
    <source>
        <dbReference type="ARBA" id="ARBA00022884"/>
    </source>
</evidence>
<dbReference type="CDD" id="cd16984">
    <property type="entry name" value="CID_Nrd1_like"/>
    <property type="match status" value="1"/>
</dbReference>
<evidence type="ECO:0000256" key="1">
    <source>
        <dbReference type="ARBA" id="ARBA00004123"/>
    </source>
</evidence>
<feature type="region of interest" description="Disordered" evidence="8">
    <location>
        <begin position="616"/>
        <end position="694"/>
    </location>
</feature>
<dbReference type="eggNOG" id="KOG0132">
    <property type="taxonomic scope" value="Eukaryota"/>
</dbReference>
<dbReference type="Pfam" id="PF04818">
    <property type="entry name" value="CID"/>
    <property type="match status" value="1"/>
</dbReference>
<dbReference type="GO" id="GO:0031126">
    <property type="term" value="P:sno(s)RNA 3'-end processing"/>
    <property type="evidence" value="ECO:0007669"/>
    <property type="project" value="UniProtKB-ARBA"/>
</dbReference>
<dbReference type="GO" id="GO:0031124">
    <property type="term" value="P:mRNA 3'-end processing"/>
    <property type="evidence" value="ECO:0007669"/>
    <property type="project" value="UniProtKB-ARBA"/>
</dbReference>
<dbReference type="InterPro" id="IPR000504">
    <property type="entry name" value="RRM_dom"/>
</dbReference>
<keyword evidence="6" id="KW-0539">Nucleus</keyword>
<feature type="compositionally biased region" description="Polar residues" evidence="8">
    <location>
        <begin position="238"/>
        <end position="253"/>
    </location>
</feature>
<feature type="compositionally biased region" description="Basic and acidic residues" evidence="8">
    <location>
        <begin position="433"/>
        <end position="449"/>
    </location>
</feature>
<dbReference type="Pfam" id="PF00076">
    <property type="entry name" value="RRM_1"/>
    <property type="match status" value="1"/>
</dbReference>
<dbReference type="PANTHER" id="PTHR14089:SF2">
    <property type="entry name" value="PRE-MRNA-SPLICING FACTOR CWC2"/>
    <property type="match status" value="1"/>
</dbReference>
<organism evidence="11 12">
    <name type="scientific">Metarhizium robertsii</name>
    <dbReference type="NCBI Taxonomy" id="568076"/>
    <lineage>
        <taxon>Eukaryota</taxon>
        <taxon>Fungi</taxon>
        <taxon>Dikarya</taxon>
        <taxon>Ascomycota</taxon>
        <taxon>Pezizomycotina</taxon>
        <taxon>Sordariomycetes</taxon>
        <taxon>Hypocreomycetidae</taxon>
        <taxon>Hypocreales</taxon>
        <taxon>Clavicipitaceae</taxon>
        <taxon>Metarhizium</taxon>
    </lineage>
</organism>
<dbReference type="InterPro" id="IPR039171">
    <property type="entry name" value="Cwc2/Slt11"/>
</dbReference>
<evidence type="ECO:0000259" key="9">
    <source>
        <dbReference type="PROSITE" id="PS50102"/>
    </source>
</evidence>
<keyword evidence="5" id="KW-0508">mRNA splicing</keyword>
<dbReference type="SMART" id="SM00582">
    <property type="entry name" value="RPR"/>
    <property type="match status" value="1"/>
</dbReference>
<dbReference type="SUPFAM" id="SSF48464">
    <property type="entry name" value="ENTH/VHS domain"/>
    <property type="match status" value="1"/>
</dbReference>
<dbReference type="FunFam" id="3.30.70.330:FF:000397">
    <property type="entry name" value="RNA binding protein Nrd1"/>
    <property type="match status" value="1"/>
</dbReference>
<dbReference type="GO" id="GO:0006369">
    <property type="term" value="P:termination of RNA polymerase II transcription"/>
    <property type="evidence" value="ECO:0007669"/>
    <property type="project" value="UniProtKB-ARBA"/>
</dbReference>
<keyword evidence="4 7" id="KW-0694">RNA-binding</keyword>
<dbReference type="PANTHER" id="PTHR14089">
    <property type="entry name" value="PRE-MRNA-SPLICING FACTOR RBM22"/>
    <property type="match status" value="1"/>
</dbReference>
<evidence type="ECO:0000256" key="5">
    <source>
        <dbReference type="ARBA" id="ARBA00023187"/>
    </source>
</evidence>
<feature type="region of interest" description="Disordered" evidence="8">
    <location>
        <begin position="345"/>
        <end position="469"/>
    </location>
</feature>
<protein>
    <submittedName>
        <fullName evidence="11">RNA recognition motif (RRM) superfamily protein</fullName>
    </submittedName>
</protein>
<dbReference type="InterPro" id="IPR035979">
    <property type="entry name" value="RBD_domain_sf"/>
</dbReference>
<dbReference type="EMBL" id="JELW01000001">
    <property type="protein sequence ID" value="EXV05418.1"/>
    <property type="molecule type" value="Genomic_DNA"/>
</dbReference>
<dbReference type="GO" id="GO:0071006">
    <property type="term" value="C:U2-type catalytic step 1 spliceosome"/>
    <property type="evidence" value="ECO:0007669"/>
    <property type="project" value="TreeGrafter"/>
</dbReference>
<dbReference type="SMART" id="SM00360">
    <property type="entry name" value="RRM"/>
    <property type="match status" value="1"/>
</dbReference>
<gene>
    <name evidence="11" type="ORF">X797_000132</name>
</gene>
<feature type="region of interest" description="Disordered" evidence="8">
    <location>
        <begin position="206"/>
        <end position="293"/>
    </location>
</feature>
<evidence type="ECO:0000256" key="8">
    <source>
        <dbReference type="SAM" id="MobiDB-lite"/>
    </source>
</evidence>
<dbReference type="GO" id="GO:0000974">
    <property type="term" value="C:Prp19 complex"/>
    <property type="evidence" value="ECO:0007669"/>
    <property type="project" value="TreeGrafter"/>
</dbReference>
<name>A0A0A1V774_9HYPO</name>
<dbReference type="GO" id="GO:0008380">
    <property type="term" value="P:RNA splicing"/>
    <property type="evidence" value="ECO:0007669"/>
    <property type="project" value="UniProtKB-KW"/>
</dbReference>
<dbReference type="InterPro" id="IPR008942">
    <property type="entry name" value="ENTH_VHS"/>
</dbReference>
<evidence type="ECO:0000256" key="2">
    <source>
        <dbReference type="ARBA" id="ARBA00022553"/>
    </source>
</evidence>
<feature type="compositionally biased region" description="Basic and acidic residues" evidence="8">
    <location>
        <begin position="641"/>
        <end position="656"/>
    </location>
</feature>
<feature type="compositionally biased region" description="Low complexity" evidence="8">
    <location>
        <begin position="279"/>
        <end position="293"/>
    </location>
</feature>
<comment type="subcellular location">
    <subcellularLocation>
        <location evidence="1">Nucleus</location>
    </subcellularLocation>
</comment>
<dbReference type="GO" id="GO:0010629">
    <property type="term" value="P:negative regulation of gene expression"/>
    <property type="evidence" value="ECO:0007669"/>
    <property type="project" value="UniProtKB-ARBA"/>
</dbReference>
<feature type="compositionally biased region" description="Basic and acidic residues" evidence="8">
    <location>
        <begin position="385"/>
        <end position="396"/>
    </location>
</feature>
<dbReference type="GO" id="GO:0071007">
    <property type="term" value="C:U2-type catalytic step 2 spliceosome"/>
    <property type="evidence" value="ECO:0007669"/>
    <property type="project" value="TreeGrafter"/>
</dbReference>
<dbReference type="PROSITE" id="PS50102">
    <property type="entry name" value="RRM"/>
    <property type="match status" value="1"/>
</dbReference>
<evidence type="ECO:0000313" key="11">
    <source>
        <dbReference type="EMBL" id="EXV05418.1"/>
    </source>
</evidence>
<accession>A0A0A1V774</accession>
<sequence length="694" mass="73336">MASAVTDLEAGLQAMLNLKPPGVSGSRITSLTSLCVANIQSESVLIQKIYTHFKKAPGTHKLGVLYVVDSVTRKWLEQAKAQGQPVNSSAPDGTYAAGVHRVTELMPVLMNDILQTAPEEQKEKIKKLLDIWEKGQTFPTQMIESFKEKLTAPSSNMLLSETSTTPPGSPPASALAALQSHIPASAAPAPNGSSILEALANMARQSSAPGSANNNASNPPAPVASASYSIPPSALPQPVSSSTIPQPQHQAQPSYPPTSQPVTMPSLPFSLPQMAGQTPALPNNASNPPNPYAAANPAAPGVAGGALDPAVQHQIMLIKALADQGVPFDKIPSLIQSMTTNSNNAAGNSAAAPHTGFQPPVPAAQGTFSTSGQQPWGGPATVSGDGRDRGYEDGIRSPRYRGRSRSRSPDRGWGSRDSPRGGRGHGRNSPPGGRHDRDRNGRGGNDYRQRSPPGRRGRSPTPPDSLPHVERWVDYDSSVPSGHIKVYSRTLFVGGVTCSEAELRRVFSQFGTVQTCIVNKDKRHAFVKMLTRKDAAAAKESMEDSRSSELPLRTRWGVGFGPRDCSDYATGISIIPIHKLTEADRKWILTAPYGGSGGRPIESGLSVEEPDIEIGAGVSSKAISRRMQTDKGGSNGPKSTRNREDDTGRGGRRGRDQGNGGQGMASGFPFGIGTLPNGMPNFPSGYEFSDPSGR</sequence>
<feature type="domain" description="CID" evidence="10">
    <location>
        <begin position="1"/>
        <end position="154"/>
    </location>
</feature>
<dbReference type="HOGENOM" id="CLU_016577_0_0_1"/>
<keyword evidence="3" id="KW-0507">mRNA processing</keyword>
<dbReference type="FunFam" id="1.25.40.90:FF:000026">
    <property type="entry name" value="RNA binding protein Nrd1"/>
    <property type="match status" value="1"/>
</dbReference>
<dbReference type="Pfam" id="PF21380">
    <property type="entry name" value="Nrd1-Seb1_dom2"/>
    <property type="match status" value="1"/>
</dbReference>
<comment type="caution">
    <text evidence="11">The sequence shown here is derived from an EMBL/GenBank/DDBJ whole genome shotgun (WGS) entry which is preliminary data.</text>
</comment>
<evidence type="ECO:0000313" key="12">
    <source>
        <dbReference type="Proteomes" id="UP000030151"/>
    </source>
</evidence>